<organism evidence="3 4">
    <name type="scientific">Luteimonas salinisoli</name>
    <dbReference type="NCBI Taxonomy" id="2752307"/>
    <lineage>
        <taxon>Bacteria</taxon>
        <taxon>Pseudomonadati</taxon>
        <taxon>Pseudomonadota</taxon>
        <taxon>Gammaproteobacteria</taxon>
        <taxon>Lysobacterales</taxon>
        <taxon>Lysobacteraceae</taxon>
        <taxon>Luteimonas</taxon>
    </lineage>
</organism>
<evidence type="ECO:0000313" key="4">
    <source>
        <dbReference type="Proteomes" id="UP000578091"/>
    </source>
</evidence>
<evidence type="ECO:0000256" key="2">
    <source>
        <dbReference type="SAM" id="SignalP"/>
    </source>
</evidence>
<evidence type="ECO:0008006" key="5">
    <source>
        <dbReference type="Google" id="ProtNLM"/>
    </source>
</evidence>
<protein>
    <recommendedName>
        <fullName evidence="5">Entry exclusion lipoprotein TrbK</fullName>
    </recommendedName>
</protein>
<sequence>MKILKSPAALLLAGVVLAGCASGGRDNDATVRLTDRLECQTNQAVEDARSGKRELVDPRCRPEETAIWSSRDDRSGEKIDFRRRSSDD</sequence>
<accession>A0A853J925</accession>
<feature type="chain" id="PRO_5032466945" description="Entry exclusion lipoprotein TrbK" evidence="2">
    <location>
        <begin position="19"/>
        <end position="88"/>
    </location>
</feature>
<feature type="region of interest" description="Disordered" evidence="1">
    <location>
        <begin position="67"/>
        <end position="88"/>
    </location>
</feature>
<dbReference type="PROSITE" id="PS51257">
    <property type="entry name" value="PROKAR_LIPOPROTEIN"/>
    <property type="match status" value="1"/>
</dbReference>
<dbReference type="Proteomes" id="UP000578091">
    <property type="component" value="Unassembled WGS sequence"/>
</dbReference>
<dbReference type="AlphaFoldDB" id="A0A853J925"/>
<reference evidence="3 4" key="1">
    <citation type="submission" date="2020-07" db="EMBL/GenBank/DDBJ databases">
        <title>Luteimonas sp. SJ-92.</title>
        <authorList>
            <person name="Huang X.-X."/>
            <person name="Xu L."/>
            <person name="Sun J.-Q."/>
        </authorList>
    </citation>
    <scope>NUCLEOTIDE SEQUENCE [LARGE SCALE GENOMIC DNA]</scope>
    <source>
        <strain evidence="3 4">SJ-92</strain>
    </source>
</reference>
<dbReference type="EMBL" id="JACCKA010000017">
    <property type="protein sequence ID" value="NZA25199.1"/>
    <property type="molecule type" value="Genomic_DNA"/>
</dbReference>
<evidence type="ECO:0000313" key="3">
    <source>
        <dbReference type="EMBL" id="NZA25199.1"/>
    </source>
</evidence>
<keyword evidence="2" id="KW-0732">Signal</keyword>
<keyword evidence="4" id="KW-1185">Reference proteome</keyword>
<gene>
    <name evidence="3" type="ORF">H0E84_02285</name>
</gene>
<evidence type="ECO:0000256" key="1">
    <source>
        <dbReference type="SAM" id="MobiDB-lite"/>
    </source>
</evidence>
<name>A0A853J925_9GAMM</name>
<comment type="caution">
    <text evidence="3">The sequence shown here is derived from an EMBL/GenBank/DDBJ whole genome shotgun (WGS) entry which is preliminary data.</text>
</comment>
<proteinExistence type="predicted"/>
<feature type="signal peptide" evidence="2">
    <location>
        <begin position="1"/>
        <end position="18"/>
    </location>
</feature>
<dbReference type="RefSeq" id="WP_180677004.1">
    <property type="nucleotide sequence ID" value="NZ_JACCKA010000017.1"/>
</dbReference>